<reference evidence="6 7" key="1">
    <citation type="submission" date="2019-03" db="EMBL/GenBank/DDBJ databases">
        <title>Genomic Encyclopedia of Type Strains, Phase IV (KMG-IV): sequencing the most valuable type-strain genomes for metagenomic binning, comparative biology and taxonomic classification.</title>
        <authorList>
            <person name="Goeker M."/>
        </authorList>
    </citation>
    <scope>NUCLEOTIDE SEQUENCE [LARGE SCALE GENOMIC DNA]</scope>
    <source>
        <strain evidence="6 7">DSM 21667</strain>
    </source>
</reference>
<keyword evidence="3 5" id="KW-1133">Transmembrane helix</keyword>
<feature type="transmembrane region" description="Helical" evidence="5">
    <location>
        <begin position="109"/>
        <end position="129"/>
    </location>
</feature>
<proteinExistence type="predicted"/>
<dbReference type="EMBL" id="SNZH01000008">
    <property type="protein sequence ID" value="TDR42492.1"/>
    <property type="molecule type" value="Genomic_DNA"/>
</dbReference>
<keyword evidence="4 5" id="KW-0472">Membrane</keyword>
<dbReference type="RefSeq" id="WP_133819313.1">
    <property type="nucleotide sequence ID" value="NZ_SNZH01000008.1"/>
</dbReference>
<accession>A0A4R6YV55</accession>
<evidence type="ECO:0000256" key="3">
    <source>
        <dbReference type="ARBA" id="ARBA00022989"/>
    </source>
</evidence>
<comment type="caution">
    <text evidence="6">The sequence shown here is derived from an EMBL/GenBank/DDBJ whole genome shotgun (WGS) entry which is preliminary data.</text>
</comment>
<dbReference type="Gene3D" id="1.20.120.550">
    <property type="entry name" value="Membrane associated eicosanoid/glutathione metabolism-like domain"/>
    <property type="match status" value="1"/>
</dbReference>
<dbReference type="SUPFAM" id="SSF161084">
    <property type="entry name" value="MAPEG domain-like"/>
    <property type="match status" value="1"/>
</dbReference>
<dbReference type="GO" id="GO:0016020">
    <property type="term" value="C:membrane"/>
    <property type="evidence" value="ECO:0007669"/>
    <property type="project" value="UniProtKB-SubCell"/>
</dbReference>
<dbReference type="Proteomes" id="UP000295293">
    <property type="component" value="Unassembled WGS sequence"/>
</dbReference>
<evidence type="ECO:0000313" key="7">
    <source>
        <dbReference type="Proteomes" id="UP000295293"/>
    </source>
</evidence>
<evidence type="ECO:0000313" key="6">
    <source>
        <dbReference type="EMBL" id="TDR42492.1"/>
    </source>
</evidence>
<evidence type="ECO:0000256" key="2">
    <source>
        <dbReference type="ARBA" id="ARBA00022692"/>
    </source>
</evidence>
<dbReference type="OrthoDB" id="513661at2"/>
<comment type="subcellular location">
    <subcellularLocation>
        <location evidence="1">Membrane</location>
    </subcellularLocation>
</comment>
<dbReference type="AlphaFoldDB" id="A0A4R6YV55"/>
<dbReference type="Pfam" id="PF01124">
    <property type="entry name" value="MAPEG"/>
    <property type="match status" value="1"/>
</dbReference>
<protein>
    <submittedName>
        <fullName evidence="6">Putative MAPEG superfamily protein</fullName>
    </submittedName>
</protein>
<evidence type="ECO:0000256" key="5">
    <source>
        <dbReference type="SAM" id="Phobius"/>
    </source>
</evidence>
<evidence type="ECO:0000256" key="1">
    <source>
        <dbReference type="ARBA" id="ARBA00004370"/>
    </source>
</evidence>
<name>A0A4R6YV55_9GAMM</name>
<dbReference type="PANTHER" id="PTHR35371:SF1">
    <property type="entry name" value="BLR7753 PROTEIN"/>
    <property type="match status" value="1"/>
</dbReference>
<dbReference type="InterPro" id="IPR023352">
    <property type="entry name" value="MAPEG-like_dom_sf"/>
</dbReference>
<dbReference type="PANTHER" id="PTHR35371">
    <property type="entry name" value="INNER MEMBRANE PROTEIN"/>
    <property type="match status" value="1"/>
</dbReference>
<gene>
    <name evidence="6" type="ORF">DFR29_10875</name>
</gene>
<evidence type="ECO:0000256" key="4">
    <source>
        <dbReference type="ARBA" id="ARBA00023136"/>
    </source>
</evidence>
<sequence length="130" mass="14128">MTFALWCVLAAALLPLVFTAIAKYGHEAGIHRLNKKPRVFQAELTGYRARAHWAHLNSIEAFPPFAAAVLTAQFVHAPQGRIDLLAALFIVLRLVYAGFYLADKAPLRSLSWALALLCVIGLFVVAGVGS</sequence>
<keyword evidence="7" id="KW-1185">Reference proteome</keyword>
<organism evidence="6 7">
    <name type="scientific">Tahibacter aquaticus</name>
    <dbReference type="NCBI Taxonomy" id="520092"/>
    <lineage>
        <taxon>Bacteria</taxon>
        <taxon>Pseudomonadati</taxon>
        <taxon>Pseudomonadota</taxon>
        <taxon>Gammaproteobacteria</taxon>
        <taxon>Lysobacterales</taxon>
        <taxon>Rhodanobacteraceae</taxon>
        <taxon>Tahibacter</taxon>
    </lineage>
</organism>
<dbReference type="InterPro" id="IPR001129">
    <property type="entry name" value="Membr-assoc_MAPEG"/>
</dbReference>
<feature type="transmembrane region" description="Helical" evidence="5">
    <location>
        <begin position="84"/>
        <end position="102"/>
    </location>
</feature>
<keyword evidence="2 5" id="KW-0812">Transmembrane</keyword>